<keyword evidence="1" id="KW-0472">Membrane</keyword>
<dbReference type="Proteomes" id="UP000799444">
    <property type="component" value="Unassembled WGS sequence"/>
</dbReference>
<gene>
    <name evidence="2" type="ORF">EJ04DRAFT_160100</name>
</gene>
<feature type="transmembrane region" description="Helical" evidence="1">
    <location>
        <begin position="206"/>
        <end position="228"/>
    </location>
</feature>
<keyword evidence="3" id="KW-1185">Reference proteome</keyword>
<organism evidence="2 3">
    <name type="scientific">Polyplosphaeria fusca</name>
    <dbReference type="NCBI Taxonomy" id="682080"/>
    <lineage>
        <taxon>Eukaryota</taxon>
        <taxon>Fungi</taxon>
        <taxon>Dikarya</taxon>
        <taxon>Ascomycota</taxon>
        <taxon>Pezizomycotina</taxon>
        <taxon>Dothideomycetes</taxon>
        <taxon>Pleosporomycetidae</taxon>
        <taxon>Pleosporales</taxon>
        <taxon>Tetraplosphaeriaceae</taxon>
        <taxon>Polyplosphaeria</taxon>
    </lineage>
</organism>
<keyword evidence="1" id="KW-0812">Transmembrane</keyword>
<keyword evidence="1" id="KW-1133">Transmembrane helix</keyword>
<evidence type="ECO:0000313" key="2">
    <source>
        <dbReference type="EMBL" id="KAF2736476.1"/>
    </source>
</evidence>
<evidence type="ECO:0000256" key="1">
    <source>
        <dbReference type="SAM" id="Phobius"/>
    </source>
</evidence>
<accession>A0A9P4R4T4</accession>
<dbReference type="EMBL" id="ML996125">
    <property type="protein sequence ID" value="KAF2736476.1"/>
    <property type="molecule type" value="Genomic_DNA"/>
</dbReference>
<evidence type="ECO:0000313" key="3">
    <source>
        <dbReference type="Proteomes" id="UP000799444"/>
    </source>
</evidence>
<reference evidence="2" key="1">
    <citation type="journal article" date="2020" name="Stud. Mycol.">
        <title>101 Dothideomycetes genomes: a test case for predicting lifestyles and emergence of pathogens.</title>
        <authorList>
            <person name="Haridas S."/>
            <person name="Albert R."/>
            <person name="Binder M."/>
            <person name="Bloem J."/>
            <person name="Labutti K."/>
            <person name="Salamov A."/>
            <person name="Andreopoulos B."/>
            <person name="Baker S."/>
            <person name="Barry K."/>
            <person name="Bills G."/>
            <person name="Bluhm B."/>
            <person name="Cannon C."/>
            <person name="Castanera R."/>
            <person name="Culley D."/>
            <person name="Daum C."/>
            <person name="Ezra D."/>
            <person name="Gonzalez J."/>
            <person name="Henrissat B."/>
            <person name="Kuo A."/>
            <person name="Liang C."/>
            <person name="Lipzen A."/>
            <person name="Lutzoni F."/>
            <person name="Magnuson J."/>
            <person name="Mondo S."/>
            <person name="Nolan M."/>
            <person name="Ohm R."/>
            <person name="Pangilinan J."/>
            <person name="Park H.-J."/>
            <person name="Ramirez L."/>
            <person name="Alfaro M."/>
            <person name="Sun H."/>
            <person name="Tritt A."/>
            <person name="Yoshinaga Y."/>
            <person name="Zwiers L.-H."/>
            <person name="Turgeon B."/>
            <person name="Goodwin S."/>
            <person name="Spatafora J."/>
            <person name="Crous P."/>
            <person name="Grigoriev I."/>
        </authorList>
    </citation>
    <scope>NUCLEOTIDE SEQUENCE</scope>
    <source>
        <strain evidence="2">CBS 125425</strain>
    </source>
</reference>
<dbReference type="AlphaFoldDB" id="A0A9P4R4T4"/>
<protein>
    <submittedName>
        <fullName evidence="2">Uncharacterized protein</fullName>
    </submittedName>
</protein>
<comment type="caution">
    <text evidence="2">The sequence shown here is derived from an EMBL/GenBank/DDBJ whole genome shotgun (WGS) entry which is preliminary data.</text>
</comment>
<sequence>MGLNVSGTINSLGEQIHQYNFHKYIEEVKPFHLATLDVTQEQLDRAASLADSEAEDVFANPWKSLAVFSSSGDDSFRDMNISTTDDRVFTGAATYFMLFCNNTVWDVNYTVINNSVASVSKTKSNSSTAGIASFPMSELVPFGYVLSETVVLGANALSNSAEDFRRRASRGMAKNYLAPIAAQSSPRPAHLVQSRDSRIVSRIPKAALWLLFTANVLYIILAIFFSCARIDGRVGRCIPTTFKAVNRWFGSTVI</sequence>
<dbReference type="OrthoDB" id="3344043at2759"/>
<name>A0A9P4R4T4_9PLEO</name>
<proteinExistence type="predicted"/>